<accession>A0A841JHL5</accession>
<protein>
    <submittedName>
        <fullName evidence="1">Four helix bundle protein</fullName>
    </submittedName>
</protein>
<evidence type="ECO:0000313" key="2">
    <source>
        <dbReference type="Proteomes" id="UP000548326"/>
    </source>
</evidence>
<dbReference type="InterPro" id="IPR036583">
    <property type="entry name" value="23S_rRNA_IVS_sf"/>
</dbReference>
<evidence type="ECO:0000313" key="1">
    <source>
        <dbReference type="EMBL" id="MBB6129994.1"/>
    </source>
</evidence>
<dbReference type="Proteomes" id="UP000548326">
    <property type="component" value="Unassembled WGS sequence"/>
</dbReference>
<proteinExistence type="predicted"/>
<reference evidence="1 2" key="1">
    <citation type="submission" date="2020-08" db="EMBL/GenBank/DDBJ databases">
        <title>Genomic Encyclopedia of Type Strains, Phase IV (KMG-V): Genome sequencing to study the core and pangenomes of soil and plant-associated prokaryotes.</title>
        <authorList>
            <person name="Whitman W."/>
        </authorList>
    </citation>
    <scope>NUCLEOTIDE SEQUENCE [LARGE SCALE GENOMIC DNA]</scope>
    <source>
        <strain evidence="1 2">MP601</strain>
    </source>
</reference>
<dbReference type="CDD" id="cd16377">
    <property type="entry name" value="23S_rRNA_IVP_like"/>
    <property type="match status" value="1"/>
</dbReference>
<dbReference type="PANTHER" id="PTHR38471">
    <property type="entry name" value="FOUR HELIX BUNDLE PROTEIN"/>
    <property type="match status" value="1"/>
</dbReference>
<dbReference type="InterPro" id="IPR012657">
    <property type="entry name" value="23S_rRNA-intervening_sequence"/>
</dbReference>
<dbReference type="Pfam" id="PF05635">
    <property type="entry name" value="23S_rRNA_IVP"/>
    <property type="match status" value="1"/>
</dbReference>
<dbReference type="EMBL" id="JACHCA010000012">
    <property type="protein sequence ID" value="MBB6129994.1"/>
    <property type="molecule type" value="Genomic_DNA"/>
</dbReference>
<dbReference type="NCBIfam" id="TIGR02436">
    <property type="entry name" value="four helix bundle protein"/>
    <property type="match status" value="1"/>
</dbReference>
<comment type="caution">
    <text evidence="1">The sequence shown here is derived from an EMBL/GenBank/DDBJ whole genome shotgun (WGS) entry which is preliminary data.</text>
</comment>
<dbReference type="Gene3D" id="1.20.1440.60">
    <property type="entry name" value="23S rRNA-intervening sequence"/>
    <property type="match status" value="1"/>
</dbReference>
<name>A0A841JHL5_9SPHI</name>
<sequence>MTFTDLEAWKEARLLVKIVYDLTLAFPKEEVYGLQSQIKRAVISIPSNIAEGCGRSHPKDSMRFFFIARGSAYELETQLYLSLDLGFIDEAALKLLTDRLTKIRMLLAGLINHQKNQITN</sequence>
<dbReference type="RefSeq" id="WP_183588933.1">
    <property type="nucleotide sequence ID" value="NZ_JACHCA010000012.1"/>
</dbReference>
<gene>
    <name evidence="1" type="ORF">HDF22_004131</name>
</gene>
<dbReference type="SUPFAM" id="SSF158446">
    <property type="entry name" value="IVS-encoded protein-like"/>
    <property type="match status" value="1"/>
</dbReference>
<dbReference type="AlphaFoldDB" id="A0A841JHL5"/>
<dbReference type="PANTHER" id="PTHR38471:SF2">
    <property type="entry name" value="FOUR HELIX BUNDLE PROTEIN"/>
    <property type="match status" value="1"/>
</dbReference>
<organism evidence="1 2">
    <name type="scientific">Mucilaginibacter lappiensis</name>
    <dbReference type="NCBI Taxonomy" id="354630"/>
    <lineage>
        <taxon>Bacteria</taxon>
        <taxon>Pseudomonadati</taxon>
        <taxon>Bacteroidota</taxon>
        <taxon>Sphingobacteriia</taxon>
        <taxon>Sphingobacteriales</taxon>
        <taxon>Sphingobacteriaceae</taxon>
        <taxon>Mucilaginibacter</taxon>
    </lineage>
</organism>